<evidence type="ECO:0000313" key="4">
    <source>
        <dbReference type="EMBL" id="RZT58452.1"/>
    </source>
</evidence>
<dbReference type="AlphaFoldDB" id="A0A4Q7TH68"/>
<accession>A0A4Q7TH68</accession>
<dbReference type="InterPro" id="IPR050565">
    <property type="entry name" value="LYPA1-2/EST-like"/>
</dbReference>
<dbReference type="PANTHER" id="PTHR10655:SF17">
    <property type="entry name" value="LYSOPHOSPHOLIPASE-LIKE PROTEIN 1"/>
    <property type="match status" value="1"/>
</dbReference>
<dbReference type="PANTHER" id="PTHR10655">
    <property type="entry name" value="LYSOPHOSPHOLIPASE-RELATED"/>
    <property type="match status" value="1"/>
</dbReference>
<comment type="similarity">
    <text evidence="1">Belongs to the AB hydrolase superfamily. AB hydrolase 2 family.</text>
</comment>
<evidence type="ECO:0000256" key="1">
    <source>
        <dbReference type="ARBA" id="ARBA00006499"/>
    </source>
</evidence>
<dbReference type="InterPro" id="IPR003140">
    <property type="entry name" value="PLipase/COase/thioEstase"/>
</dbReference>
<reference evidence="4 5" key="1">
    <citation type="journal article" date="2015" name="Stand. Genomic Sci.">
        <title>Genomic Encyclopedia of Bacterial and Archaeal Type Strains, Phase III: the genomes of soil and plant-associated and newly described type strains.</title>
        <authorList>
            <person name="Whitman W.B."/>
            <person name="Woyke T."/>
            <person name="Klenk H.P."/>
            <person name="Zhou Y."/>
            <person name="Lilburn T.G."/>
            <person name="Beck B.J."/>
            <person name="De Vos P."/>
            <person name="Vandamme P."/>
            <person name="Eisen J.A."/>
            <person name="Garrity G."/>
            <person name="Hugenholtz P."/>
            <person name="Kyrpides N.C."/>
        </authorList>
    </citation>
    <scope>NUCLEOTIDE SEQUENCE [LARGE SCALE GENOMIC DNA]</scope>
    <source>
        <strain evidence="4 5">AC4r</strain>
    </source>
</reference>
<dbReference type="Pfam" id="PF02230">
    <property type="entry name" value="Abhydrolase_2"/>
    <property type="match status" value="1"/>
</dbReference>
<dbReference type="GO" id="GO:0016787">
    <property type="term" value="F:hydrolase activity"/>
    <property type="evidence" value="ECO:0007669"/>
    <property type="project" value="UniProtKB-KW"/>
</dbReference>
<organism evidence="4 5">
    <name type="scientific">Microcella alkaliphila</name>
    <dbReference type="NCBI Taxonomy" id="279828"/>
    <lineage>
        <taxon>Bacteria</taxon>
        <taxon>Bacillati</taxon>
        <taxon>Actinomycetota</taxon>
        <taxon>Actinomycetes</taxon>
        <taxon>Micrococcales</taxon>
        <taxon>Microbacteriaceae</taxon>
        <taxon>Microcella</taxon>
    </lineage>
</organism>
<dbReference type="EMBL" id="SGXT01000017">
    <property type="protein sequence ID" value="RZT58452.1"/>
    <property type="molecule type" value="Genomic_DNA"/>
</dbReference>
<name>A0A4Q7TH68_9MICO</name>
<keyword evidence="2" id="KW-0378">Hydrolase</keyword>
<feature type="domain" description="Phospholipase/carboxylesterase/thioesterase" evidence="3">
    <location>
        <begin position="21"/>
        <end position="208"/>
    </location>
</feature>
<dbReference type="Gene3D" id="3.40.50.1820">
    <property type="entry name" value="alpha/beta hydrolase"/>
    <property type="match status" value="1"/>
</dbReference>
<evidence type="ECO:0000259" key="3">
    <source>
        <dbReference type="Pfam" id="PF02230"/>
    </source>
</evidence>
<sequence>MSGMQLIDPSAIMWSAPEADRAGRPLIVLLHGYGSNEGDLFGLAPYLPLDAVIASLRAPRAAGPGFAWYDLDPELNASRIDGGDSAARGILHWLDTQNPSSVGVIGFSQGGAMAVHLMRHAPERFAWAVSLAGFVLDGDAPADARLAARRPPVFWGRGTADEVIPPRFVEHAQRWLPKHVELTERIYEGLGHAVSESELNDVLAFLRQQSDAGAGHATGGAGGTGDARD</sequence>
<evidence type="ECO:0000313" key="5">
    <source>
        <dbReference type="Proteomes" id="UP000292408"/>
    </source>
</evidence>
<dbReference type="SUPFAM" id="SSF53474">
    <property type="entry name" value="alpha/beta-Hydrolases"/>
    <property type="match status" value="1"/>
</dbReference>
<protein>
    <submittedName>
        <fullName evidence="4">Phospholipase/carboxylesterase</fullName>
    </submittedName>
</protein>
<keyword evidence="5" id="KW-1185">Reference proteome</keyword>
<comment type="caution">
    <text evidence="4">The sequence shown here is derived from an EMBL/GenBank/DDBJ whole genome shotgun (WGS) entry which is preliminary data.</text>
</comment>
<gene>
    <name evidence="4" type="ORF">EV140_2222</name>
</gene>
<proteinExistence type="inferred from homology"/>
<dbReference type="Proteomes" id="UP000292408">
    <property type="component" value="Unassembled WGS sequence"/>
</dbReference>
<dbReference type="InterPro" id="IPR029058">
    <property type="entry name" value="AB_hydrolase_fold"/>
</dbReference>
<evidence type="ECO:0000256" key="2">
    <source>
        <dbReference type="ARBA" id="ARBA00022801"/>
    </source>
</evidence>